<protein>
    <submittedName>
        <fullName evidence="1">Uncharacterized protein</fullName>
    </submittedName>
</protein>
<sequence>MPRPWKEVAAEKRAIRDEKLSKVYGYNEEDSGLYHRILAAQDVQELTRMLEAQEISAKAIVIAHIRKAQQAQAKTNCLTEICFDEALVQAKELDAFQQEHGHLKGPLHGIPVSLKDQFNLAGMDSTLGYVGRAFAPASSDALLVQVLKGLGAIIIAKTNVPQSILWCETENPLWGLTTHPKNPEFTPGGSSGGEAALLALHGSFLGWGTDIGGSIRVPSHMNGLWGLKPSSGRISYQGVAVSQDGQIQIPSVVGPMARSLFTLTLATKSVIGAESWTVDPQLLPIPWREDIFQEYRKKPLVIGVMLDDGSVKVHPPVERVFRDVCRKLEAAGHELVPWDTSLNDDCIKIMDEHYVVDGGEDIRRDVVAGGEPFLPRVQALMDKSAPISVYEYWQLNKRKIAAQQAYNKMWNCTRSRSDRAVDLLLVPTMPHTATPHRTCYWVGYTKLFNFLDYTSLAFPAGLASKEVDGQLPSGYIPRNTIDAQNWSQYNIETMDGHTVGLQLVGRRLEEEKVLGAAHQIQKLL</sequence>
<evidence type="ECO:0000313" key="2">
    <source>
        <dbReference type="Proteomes" id="UP001143910"/>
    </source>
</evidence>
<dbReference type="EMBL" id="JANJQO010000173">
    <property type="protein sequence ID" value="KAJ2980781.1"/>
    <property type="molecule type" value="Genomic_DNA"/>
</dbReference>
<name>A0ACC1NQA5_9HYPO</name>
<accession>A0ACC1NQA5</accession>
<keyword evidence="2" id="KW-1185">Reference proteome</keyword>
<gene>
    <name evidence="1" type="ORF">NQ176_g2437</name>
</gene>
<evidence type="ECO:0000313" key="1">
    <source>
        <dbReference type="EMBL" id="KAJ2980781.1"/>
    </source>
</evidence>
<organism evidence="1 2">
    <name type="scientific">Zarea fungicola</name>
    <dbReference type="NCBI Taxonomy" id="93591"/>
    <lineage>
        <taxon>Eukaryota</taxon>
        <taxon>Fungi</taxon>
        <taxon>Dikarya</taxon>
        <taxon>Ascomycota</taxon>
        <taxon>Pezizomycotina</taxon>
        <taxon>Sordariomycetes</taxon>
        <taxon>Hypocreomycetidae</taxon>
        <taxon>Hypocreales</taxon>
        <taxon>Cordycipitaceae</taxon>
        <taxon>Zarea</taxon>
    </lineage>
</organism>
<dbReference type="Proteomes" id="UP001143910">
    <property type="component" value="Unassembled WGS sequence"/>
</dbReference>
<reference evidence="1" key="1">
    <citation type="submission" date="2022-08" db="EMBL/GenBank/DDBJ databases">
        <title>Genome Sequence of Lecanicillium fungicola.</title>
        <authorList>
            <person name="Buettner E."/>
        </authorList>
    </citation>
    <scope>NUCLEOTIDE SEQUENCE</scope>
    <source>
        <strain evidence="1">Babe33</strain>
    </source>
</reference>
<comment type="caution">
    <text evidence="1">The sequence shown here is derived from an EMBL/GenBank/DDBJ whole genome shotgun (WGS) entry which is preliminary data.</text>
</comment>
<proteinExistence type="predicted"/>